<dbReference type="RefSeq" id="XP_040704445.1">
    <property type="nucleotide sequence ID" value="XM_040850788.1"/>
</dbReference>
<dbReference type="GeneID" id="63766861"/>
<name>A0A1L9TMI1_9EURO</name>
<organism evidence="1 2">
    <name type="scientific">Aspergillus sydowii CBS 593.65</name>
    <dbReference type="NCBI Taxonomy" id="1036612"/>
    <lineage>
        <taxon>Eukaryota</taxon>
        <taxon>Fungi</taxon>
        <taxon>Dikarya</taxon>
        <taxon>Ascomycota</taxon>
        <taxon>Pezizomycotina</taxon>
        <taxon>Eurotiomycetes</taxon>
        <taxon>Eurotiomycetidae</taxon>
        <taxon>Eurotiales</taxon>
        <taxon>Aspergillaceae</taxon>
        <taxon>Aspergillus</taxon>
        <taxon>Aspergillus subgen. Nidulantes</taxon>
    </lineage>
</organism>
<dbReference type="AlphaFoldDB" id="A0A1L9TMI1"/>
<gene>
    <name evidence="1" type="ORF">ASPSYDRAFT_751091</name>
</gene>
<proteinExistence type="predicted"/>
<dbReference type="VEuPathDB" id="FungiDB:ASPSYDRAFT_751091"/>
<evidence type="ECO:0000313" key="1">
    <source>
        <dbReference type="EMBL" id="OJJ60639.1"/>
    </source>
</evidence>
<evidence type="ECO:0000313" key="2">
    <source>
        <dbReference type="Proteomes" id="UP000184356"/>
    </source>
</evidence>
<accession>A0A1L9TMI1</accession>
<sequence>MRFVRYTRRIGPEKNNGIRIELCLCVSQKSIRNQLGQPVKARLLSVLGGDGSYERRKAHISRLLSVTNRRGPCARSFRVRYSLFEHHGGTHFLDHHLEIPPFVDRFRALHVAAGYVGVLPLLREGVTTVRHSIRIPRSHAWASMILRELKRSIEV</sequence>
<dbReference type="Proteomes" id="UP000184356">
    <property type="component" value="Unassembled WGS sequence"/>
</dbReference>
<dbReference type="EMBL" id="KV878584">
    <property type="protein sequence ID" value="OJJ60639.1"/>
    <property type="molecule type" value="Genomic_DNA"/>
</dbReference>
<keyword evidence="2" id="KW-1185">Reference proteome</keyword>
<protein>
    <submittedName>
        <fullName evidence="1">Uncharacterized protein</fullName>
    </submittedName>
</protein>
<reference evidence="2" key="1">
    <citation type="journal article" date="2017" name="Genome Biol.">
        <title>Comparative genomics reveals high biological diversity and specific adaptations in the industrially and medically important fungal genus Aspergillus.</title>
        <authorList>
            <person name="de Vries R.P."/>
            <person name="Riley R."/>
            <person name="Wiebenga A."/>
            <person name="Aguilar-Osorio G."/>
            <person name="Amillis S."/>
            <person name="Uchima C.A."/>
            <person name="Anderluh G."/>
            <person name="Asadollahi M."/>
            <person name="Askin M."/>
            <person name="Barry K."/>
            <person name="Battaglia E."/>
            <person name="Bayram O."/>
            <person name="Benocci T."/>
            <person name="Braus-Stromeyer S.A."/>
            <person name="Caldana C."/>
            <person name="Canovas D."/>
            <person name="Cerqueira G.C."/>
            <person name="Chen F."/>
            <person name="Chen W."/>
            <person name="Choi C."/>
            <person name="Clum A."/>
            <person name="Dos Santos R.A."/>
            <person name="Damasio A.R."/>
            <person name="Diallinas G."/>
            <person name="Emri T."/>
            <person name="Fekete E."/>
            <person name="Flipphi M."/>
            <person name="Freyberg S."/>
            <person name="Gallo A."/>
            <person name="Gournas C."/>
            <person name="Habgood R."/>
            <person name="Hainaut M."/>
            <person name="Harispe M.L."/>
            <person name="Henrissat B."/>
            <person name="Hilden K.S."/>
            <person name="Hope R."/>
            <person name="Hossain A."/>
            <person name="Karabika E."/>
            <person name="Karaffa L."/>
            <person name="Karanyi Z."/>
            <person name="Krasevec N."/>
            <person name="Kuo A."/>
            <person name="Kusch H."/>
            <person name="LaButti K."/>
            <person name="Lagendijk E.L."/>
            <person name="Lapidus A."/>
            <person name="Levasseur A."/>
            <person name="Lindquist E."/>
            <person name="Lipzen A."/>
            <person name="Logrieco A.F."/>
            <person name="MacCabe A."/>
            <person name="Maekelae M.R."/>
            <person name="Malavazi I."/>
            <person name="Melin P."/>
            <person name="Meyer V."/>
            <person name="Mielnichuk N."/>
            <person name="Miskei M."/>
            <person name="Molnar A.P."/>
            <person name="Mule G."/>
            <person name="Ngan C.Y."/>
            <person name="Orejas M."/>
            <person name="Orosz E."/>
            <person name="Ouedraogo J.P."/>
            <person name="Overkamp K.M."/>
            <person name="Park H.-S."/>
            <person name="Perrone G."/>
            <person name="Piumi F."/>
            <person name="Punt P.J."/>
            <person name="Ram A.F."/>
            <person name="Ramon A."/>
            <person name="Rauscher S."/>
            <person name="Record E."/>
            <person name="Riano-Pachon D.M."/>
            <person name="Robert V."/>
            <person name="Roehrig J."/>
            <person name="Ruller R."/>
            <person name="Salamov A."/>
            <person name="Salih N.S."/>
            <person name="Samson R.A."/>
            <person name="Sandor E."/>
            <person name="Sanguinetti M."/>
            <person name="Schuetze T."/>
            <person name="Sepcic K."/>
            <person name="Shelest E."/>
            <person name="Sherlock G."/>
            <person name="Sophianopoulou V."/>
            <person name="Squina F.M."/>
            <person name="Sun H."/>
            <person name="Susca A."/>
            <person name="Todd R.B."/>
            <person name="Tsang A."/>
            <person name="Unkles S.E."/>
            <person name="van de Wiele N."/>
            <person name="van Rossen-Uffink D."/>
            <person name="Oliveira J.V."/>
            <person name="Vesth T.C."/>
            <person name="Visser J."/>
            <person name="Yu J.-H."/>
            <person name="Zhou M."/>
            <person name="Andersen M.R."/>
            <person name="Archer D.B."/>
            <person name="Baker S.E."/>
            <person name="Benoit I."/>
            <person name="Brakhage A.A."/>
            <person name="Braus G.H."/>
            <person name="Fischer R."/>
            <person name="Frisvad J.C."/>
            <person name="Goldman G.H."/>
            <person name="Houbraken J."/>
            <person name="Oakley B."/>
            <person name="Pocsi I."/>
            <person name="Scazzocchio C."/>
            <person name="Seiboth B."/>
            <person name="vanKuyk P.A."/>
            <person name="Wortman J."/>
            <person name="Dyer P.S."/>
            <person name="Grigoriev I.V."/>
        </authorList>
    </citation>
    <scope>NUCLEOTIDE SEQUENCE [LARGE SCALE GENOMIC DNA]</scope>
    <source>
        <strain evidence="2">CBS 593.65</strain>
    </source>
</reference>